<evidence type="ECO:0000259" key="1">
    <source>
        <dbReference type="Pfam" id="PF08588"/>
    </source>
</evidence>
<dbReference type="PANTHER" id="PTHR34826">
    <property type="entry name" value="UPF0590 PROTEIN C409.17C"/>
    <property type="match status" value="1"/>
</dbReference>
<protein>
    <recommendedName>
        <fullName evidence="1">Domain of unknown function at the cortex 1 domain-containing protein</fullName>
    </recommendedName>
</protein>
<feature type="domain" description="Domain of unknown function at the cortex 1" evidence="1">
    <location>
        <begin position="51"/>
        <end position="238"/>
    </location>
</feature>
<evidence type="ECO:0000313" key="3">
    <source>
        <dbReference type="Proteomes" id="UP000054498"/>
    </source>
</evidence>
<reference evidence="2 3" key="1">
    <citation type="journal article" date="2013" name="BMC Genomics">
        <title>Reconstruction of the lipid metabolism for the microalga Monoraphidium neglectum from its genome sequence reveals characteristics suitable for biofuel production.</title>
        <authorList>
            <person name="Bogen C."/>
            <person name="Al-Dilaimi A."/>
            <person name="Albersmeier A."/>
            <person name="Wichmann J."/>
            <person name="Grundmann M."/>
            <person name="Rupp O."/>
            <person name="Lauersen K.J."/>
            <person name="Blifernez-Klassen O."/>
            <person name="Kalinowski J."/>
            <person name="Goesmann A."/>
            <person name="Mussgnug J.H."/>
            <person name="Kruse O."/>
        </authorList>
    </citation>
    <scope>NUCLEOTIDE SEQUENCE [LARGE SCALE GENOMIC DNA]</scope>
    <source>
        <strain evidence="2 3">SAG 48.87</strain>
    </source>
</reference>
<gene>
    <name evidence="2" type="ORF">MNEG_3954</name>
</gene>
<keyword evidence="3" id="KW-1185">Reference proteome</keyword>
<name>A0A0D2MU25_9CHLO</name>
<dbReference type="PANTHER" id="PTHR34826:SF2">
    <property type="entry name" value="UPF0590 PROTEIN C409.17C"/>
    <property type="match status" value="1"/>
</dbReference>
<sequence length="257" mass="27488">MGAVDDPGEPAEAQFAPGCNLLVRPRPGCGMHTRLTGAAAGDAAPPGADAAAPAIPLHGGLGEPTHFETDLFVGVMQVVFRLPAEQQAPEAAALLSGKKRQMWVMFQGRLKRAVPLDDLQYGSFYSRRMRCPAPIILGPALRWLSARLGSTLALQLRGDRPHVTGPLCAAAQVLNVSRAGEEPGLVEAEEDTRLLFGPGAKGAPLPSNKRRSYFRRASHRAGKAFSPDHVITIHCFDHRRGPPLFTPLPSCTPPPLH</sequence>
<dbReference type="Proteomes" id="UP000054498">
    <property type="component" value="Unassembled WGS sequence"/>
</dbReference>
<dbReference type="KEGG" id="mng:MNEG_3954"/>
<dbReference type="Pfam" id="PF08588">
    <property type="entry name" value="Duc1"/>
    <property type="match status" value="1"/>
</dbReference>
<proteinExistence type="predicted"/>
<dbReference type="AlphaFoldDB" id="A0A0D2MU25"/>
<accession>A0A0D2MU25</accession>
<dbReference type="OrthoDB" id="42898at2759"/>
<dbReference type="EMBL" id="KK100743">
    <property type="protein sequence ID" value="KIZ04007.1"/>
    <property type="molecule type" value="Genomic_DNA"/>
</dbReference>
<dbReference type="GeneID" id="25736832"/>
<organism evidence="2 3">
    <name type="scientific">Monoraphidium neglectum</name>
    <dbReference type="NCBI Taxonomy" id="145388"/>
    <lineage>
        <taxon>Eukaryota</taxon>
        <taxon>Viridiplantae</taxon>
        <taxon>Chlorophyta</taxon>
        <taxon>core chlorophytes</taxon>
        <taxon>Chlorophyceae</taxon>
        <taxon>CS clade</taxon>
        <taxon>Sphaeropleales</taxon>
        <taxon>Selenastraceae</taxon>
        <taxon>Monoraphidium</taxon>
    </lineage>
</organism>
<evidence type="ECO:0000313" key="2">
    <source>
        <dbReference type="EMBL" id="KIZ04007.1"/>
    </source>
</evidence>
<dbReference type="InterPro" id="IPR013897">
    <property type="entry name" value="Duc1"/>
</dbReference>
<dbReference type="RefSeq" id="XP_013903026.1">
    <property type="nucleotide sequence ID" value="XM_014047572.1"/>
</dbReference>